<dbReference type="PANTHER" id="PTHR30545:SF2">
    <property type="entry name" value="SUGAR FERMENTATION STIMULATION PROTEIN A"/>
    <property type="match status" value="1"/>
</dbReference>
<comment type="similarity">
    <text evidence="1">Belongs to the SfsA family.</text>
</comment>
<feature type="domain" description="SfsA N-terminal OB" evidence="3">
    <location>
        <begin position="41"/>
        <end position="105"/>
    </location>
</feature>
<protein>
    <recommendedName>
        <fullName evidence="1">Sugar fermentation stimulation protein homolog</fullName>
    </recommendedName>
</protein>
<evidence type="ECO:0000259" key="2">
    <source>
        <dbReference type="Pfam" id="PF03749"/>
    </source>
</evidence>
<dbReference type="STRING" id="1122155.SAMN02745158_02018"/>
<sequence length="259" mass="29311">MQMLQNAGACEYCKETHLKKQEILDTGDTMRYKSVQEGIFLRRPNRFIAHVITEGKEEVCHVKNTGRCKELLIPGAKVYLEKSSNPNRKTKFDVIGVEKGNLLINMDSQIPNKAAGEWLAKGNLFSGSALIRPETKYGNSRFDFYVEDCGRKAFLEVKGVTLEDEKTAKFPDAPTLRGVKHVLELGECVRAGYEAYLLFVIQMKGVRKMMPNWETHPEFGEALIKARDQGVHILAYDCLVEADRIEIMDAVPVSLERPE</sequence>
<keyword evidence="5" id="KW-1185">Reference proteome</keyword>
<organism evidence="4 5">
    <name type="scientific">Lactonifactor longoviformis DSM 17459</name>
    <dbReference type="NCBI Taxonomy" id="1122155"/>
    <lineage>
        <taxon>Bacteria</taxon>
        <taxon>Bacillati</taxon>
        <taxon>Bacillota</taxon>
        <taxon>Clostridia</taxon>
        <taxon>Eubacteriales</taxon>
        <taxon>Clostridiaceae</taxon>
        <taxon>Lactonifactor</taxon>
    </lineage>
</organism>
<dbReference type="HAMAP" id="MF_00095">
    <property type="entry name" value="SfsA"/>
    <property type="match status" value="1"/>
</dbReference>
<dbReference type="Gene3D" id="2.40.50.580">
    <property type="match status" value="1"/>
</dbReference>
<reference evidence="4 5" key="1">
    <citation type="submission" date="2016-11" db="EMBL/GenBank/DDBJ databases">
        <authorList>
            <person name="Jaros S."/>
            <person name="Januszkiewicz K."/>
            <person name="Wedrychowicz H."/>
        </authorList>
    </citation>
    <scope>NUCLEOTIDE SEQUENCE [LARGE SCALE GENOMIC DNA]</scope>
    <source>
        <strain evidence="4 5">DSM 17459</strain>
    </source>
</reference>
<gene>
    <name evidence="1" type="primary">sfsA</name>
    <name evidence="4" type="ORF">SAMN02745158_02018</name>
</gene>
<dbReference type="NCBIfam" id="TIGR00230">
    <property type="entry name" value="sfsA"/>
    <property type="match status" value="1"/>
</dbReference>
<dbReference type="CDD" id="cd22359">
    <property type="entry name" value="SfsA-like_bacterial"/>
    <property type="match status" value="1"/>
</dbReference>
<dbReference type="AlphaFoldDB" id="A0A1M4XLJ8"/>
<feature type="domain" description="Sugar fermentation stimulation protein C-terminal" evidence="2">
    <location>
        <begin position="109"/>
        <end position="242"/>
    </location>
</feature>
<name>A0A1M4XLJ8_9CLOT</name>
<dbReference type="EMBL" id="FQVI01000009">
    <property type="protein sequence ID" value="SHE94306.1"/>
    <property type="molecule type" value="Genomic_DNA"/>
</dbReference>
<dbReference type="Proteomes" id="UP000184245">
    <property type="component" value="Unassembled WGS sequence"/>
</dbReference>
<dbReference type="InterPro" id="IPR041465">
    <property type="entry name" value="SfsA_N"/>
</dbReference>
<accession>A0A1M4XLJ8</accession>
<dbReference type="PANTHER" id="PTHR30545">
    <property type="entry name" value="SUGAR FERMENTATION STIMULATION PROTEIN A"/>
    <property type="match status" value="1"/>
</dbReference>
<dbReference type="Pfam" id="PF17746">
    <property type="entry name" value="SfsA_N"/>
    <property type="match status" value="1"/>
</dbReference>
<dbReference type="Gene3D" id="3.40.1350.60">
    <property type="match status" value="1"/>
</dbReference>
<evidence type="ECO:0000313" key="4">
    <source>
        <dbReference type="EMBL" id="SHE94306.1"/>
    </source>
</evidence>
<evidence type="ECO:0000313" key="5">
    <source>
        <dbReference type="Proteomes" id="UP000184245"/>
    </source>
</evidence>
<evidence type="ECO:0000259" key="3">
    <source>
        <dbReference type="Pfam" id="PF17746"/>
    </source>
</evidence>
<proteinExistence type="inferred from homology"/>
<dbReference type="GO" id="GO:0003677">
    <property type="term" value="F:DNA binding"/>
    <property type="evidence" value="ECO:0007669"/>
    <property type="project" value="InterPro"/>
</dbReference>
<dbReference type="Pfam" id="PF03749">
    <property type="entry name" value="SfsA"/>
    <property type="match status" value="1"/>
</dbReference>
<dbReference type="InterPro" id="IPR005224">
    <property type="entry name" value="SfsA"/>
</dbReference>
<evidence type="ECO:0000256" key="1">
    <source>
        <dbReference type="HAMAP-Rule" id="MF_00095"/>
    </source>
</evidence>
<dbReference type="InterPro" id="IPR040452">
    <property type="entry name" value="SfsA_C"/>
</dbReference>